<dbReference type="Proteomes" id="UP001150924">
    <property type="component" value="Unassembled WGS sequence"/>
</dbReference>
<accession>A0A9X3EP71</accession>
<dbReference type="AlphaFoldDB" id="A0A9X3EP71"/>
<dbReference type="CDD" id="cd00454">
    <property type="entry name" value="TrHb1_N"/>
    <property type="match status" value="1"/>
</dbReference>
<dbReference type="GO" id="GO:0046872">
    <property type="term" value="F:metal ion binding"/>
    <property type="evidence" value="ECO:0007669"/>
    <property type="project" value="UniProtKB-UniRule"/>
</dbReference>
<keyword evidence="6 7" id="KW-0408">Iron</keyword>
<dbReference type="PROSITE" id="PS01213">
    <property type="entry name" value="GLOBIN_FAM_2"/>
    <property type="match status" value="1"/>
</dbReference>
<keyword evidence="4 7" id="KW-0561">Oxygen transport</keyword>
<dbReference type="InterPro" id="IPR019795">
    <property type="entry name" value="Globin_bac-like_CS"/>
</dbReference>
<evidence type="ECO:0000256" key="7">
    <source>
        <dbReference type="PIRNR" id="PIRNR002030"/>
    </source>
</evidence>
<dbReference type="GO" id="GO:0019825">
    <property type="term" value="F:oxygen binding"/>
    <property type="evidence" value="ECO:0007669"/>
    <property type="project" value="InterPro"/>
</dbReference>
<reference evidence="9" key="1">
    <citation type="submission" date="2022-11" db="EMBL/GenBank/DDBJ databases">
        <title>Minimal conservation of predation-associated metabolite biosynthetic gene clusters underscores biosynthetic potential of Myxococcota including descriptions for ten novel species: Archangium lansinium sp. nov., Myxococcus landrumus sp. nov., Nannocystis bai.</title>
        <authorList>
            <person name="Ahearne A."/>
            <person name="Stevens C."/>
            <person name="Phillips K."/>
        </authorList>
    </citation>
    <scope>NUCLEOTIDE SEQUENCE</scope>
    <source>
        <strain evidence="9">Na p29</strain>
    </source>
</reference>
<dbReference type="Gene3D" id="1.10.490.10">
    <property type="entry name" value="Globins"/>
    <property type="match status" value="1"/>
</dbReference>
<dbReference type="RefSeq" id="WP_267770382.1">
    <property type="nucleotide sequence ID" value="NZ_JAPNKE010000002.1"/>
</dbReference>
<dbReference type="InterPro" id="IPR009050">
    <property type="entry name" value="Globin-like_sf"/>
</dbReference>
<keyword evidence="2 7" id="KW-0813">Transport</keyword>
<organism evidence="9 10">
    <name type="scientific">Nannocystis pusilla</name>
    <dbReference type="NCBI Taxonomy" id="889268"/>
    <lineage>
        <taxon>Bacteria</taxon>
        <taxon>Pseudomonadati</taxon>
        <taxon>Myxococcota</taxon>
        <taxon>Polyangia</taxon>
        <taxon>Nannocystales</taxon>
        <taxon>Nannocystaceae</taxon>
        <taxon>Nannocystis</taxon>
    </lineage>
</organism>
<evidence type="ECO:0000256" key="8">
    <source>
        <dbReference type="PIRSR" id="PIRSR002030-1"/>
    </source>
</evidence>
<gene>
    <name evidence="9" type="ORF">OV079_19730</name>
</gene>
<evidence type="ECO:0000256" key="2">
    <source>
        <dbReference type="ARBA" id="ARBA00022448"/>
    </source>
</evidence>
<dbReference type="GO" id="GO:0005344">
    <property type="term" value="F:oxygen carrier activity"/>
    <property type="evidence" value="ECO:0007669"/>
    <property type="project" value="UniProtKB-UniRule"/>
</dbReference>
<evidence type="ECO:0000256" key="5">
    <source>
        <dbReference type="ARBA" id="ARBA00022723"/>
    </source>
</evidence>
<dbReference type="InterPro" id="IPR016339">
    <property type="entry name" value="Hemoglobin_trunc_I"/>
</dbReference>
<dbReference type="PIRSF" id="PIRSF002030">
    <property type="entry name" value="Globin_Protozoa/Cyanobacteria"/>
    <property type="match status" value="1"/>
</dbReference>
<protein>
    <recommendedName>
        <fullName evidence="7">Group 1 truncated hemoglobin</fullName>
    </recommendedName>
</protein>
<evidence type="ECO:0000313" key="9">
    <source>
        <dbReference type="EMBL" id="MCY1007742.1"/>
    </source>
</evidence>
<comment type="similarity">
    <text evidence="1 7">Belongs to the truncated hemoglobin family. Group I subfamily.</text>
</comment>
<keyword evidence="3 7" id="KW-0349">Heme</keyword>
<dbReference type="GO" id="GO:0020037">
    <property type="term" value="F:heme binding"/>
    <property type="evidence" value="ECO:0007669"/>
    <property type="project" value="InterPro"/>
</dbReference>
<evidence type="ECO:0000256" key="1">
    <source>
        <dbReference type="ARBA" id="ARBA00009660"/>
    </source>
</evidence>
<dbReference type="Pfam" id="PF01152">
    <property type="entry name" value="Bac_globin"/>
    <property type="match status" value="1"/>
</dbReference>
<dbReference type="InterPro" id="IPR012292">
    <property type="entry name" value="Globin/Proto"/>
</dbReference>
<name>A0A9X3EP71_9BACT</name>
<comment type="caution">
    <text evidence="9">The sequence shown here is derived from an EMBL/GenBank/DDBJ whole genome shotgun (WGS) entry which is preliminary data.</text>
</comment>
<comment type="cofactor">
    <cofactor evidence="8">
        <name>heme</name>
        <dbReference type="ChEBI" id="CHEBI:30413"/>
    </cofactor>
    <text evidence="8">Binds 1 heme group per subunit.</text>
</comment>
<sequence>MTSLYDELGGAVAIDAAVDIFYRKVMADDLLAPFFDDVDMERQAAKQKAFLTMVTGGPAHYTGRDMRRAHAHLVAEGIGDAHFDAVVGHLAGTLKELGVSDDKIARVGALAESVRNDVLNRDPAV</sequence>
<feature type="binding site" description="proximal binding residue" evidence="8">
    <location>
        <position position="70"/>
    </location>
    <ligand>
        <name>heme</name>
        <dbReference type="ChEBI" id="CHEBI:30413"/>
    </ligand>
    <ligandPart>
        <name>Fe</name>
        <dbReference type="ChEBI" id="CHEBI:18248"/>
    </ligandPart>
</feature>
<evidence type="ECO:0000256" key="4">
    <source>
        <dbReference type="ARBA" id="ARBA00022621"/>
    </source>
</evidence>
<dbReference type="InterPro" id="IPR001486">
    <property type="entry name" value="Hemoglobin_trunc"/>
</dbReference>
<evidence type="ECO:0000256" key="3">
    <source>
        <dbReference type="ARBA" id="ARBA00022617"/>
    </source>
</evidence>
<evidence type="ECO:0000256" key="6">
    <source>
        <dbReference type="ARBA" id="ARBA00023004"/>
    </source>
</evidence>
<keyword evidence="5 7" id="KW-0479">Metal-binding</keyword>
<dbReference type="EMBL" id="JAPNKE010000002">
    <property type="protein sequence ID" value="MCY1007742.1"/>
    <property type="molecule type" value="Genomic_DNA"/>
</dbReference>
<dbReference type="SUPFAM" id="SSF46458">
    <property type="entry name" value="Globin-like"/>
    <property type="match status" value="1"/>
</dbReference>
<evidence type="ECO:0000313" key="10">
    <source>
        <dbReference type="Proteomes" id="UP001150924"/>
    </source>
</evidence>
<keyword evidence="10" id="KW-1185">Reference proteome</keyword>
<proteinExistence type="inferred from homology"/>